<gene>
    <name evidence="2" type="ORF">DM01DRAFT_151308</name>
</gene>
<sequence>MSVLVRKADSPFYSLDPVDLQSGTFFPPLPGGKTEPMTVSALLIERLSAADVVKKGQQAQPAVSSTSPAPASPPLSPPQEPAQDKAALNLTSPVVSTTAPTNPPTEIVQEDGFPVLGGAKDPSLVNGSQPPSFSYADMLKRD</sequence>
<protein>
    <submittedName>
        <fullName evidence="2">Uncharacterized protein</fullName>
    </submittedName>
</protein>
<reference evidence="2 3" key="1">
    <citation type="submission" date="2016-07" db="EMBL/GenBank/DDBJ databases">
        <title>Pervasive Adenine N6-methylation of Active Genes in Fungi.</title>
        <authorList>
            <consortium name="DOE Joint Genome Institute"/>
            <person name="Mondo S.J."/>
            <person name="Dannebaum R.O."/>
            <person name="Kuo R.C."/>
            <person name="Labutti K."/>
            <person name="Haridas S."/>
            <person name="Kuo A."/>
            <person name="Salamov A."/>
            <person name="Ahrendt S.R."/>
            <person name="Lipzen A."/>
            <person name="Sullivan W."/>
            <person name="Andreopoulos W.B."/>
            <person name="Clum A."/>
            <person name="Lindquist E."/>
            <person name="Daum C."/>
            <person name="Ramamoorthy G.K."/>
            <person name="Gryganskyi A."/>
            <person name="Culley D."/>
            <person name="Magnuson J.K."/>
            <person name="James T.Y."/>
            <person name="O'Malley M.A."/>
            <person name="Stajich J.E."/>
            <person name="Spatafora J.W."/>
            <person name="Visel A."/>
            <person name="Grigoriev I.V."/>
        </authorList>
    </citation>
    <scope>NUCLEOTIDE SEQUENCE [LARGE SCALE GENOMIC DNA]</scope>
    <source>
        <strain evidence="2 3">NRRL 3301</strain>
    </source>
</reference>
<name>A0A1X2GYW1_9FUNG</name>
<accession>A0A1X2GYW1</accession>
<organism evidence="2 3">
    <name type="scientific">Hesseltinella vesiculosa</name>
    <dbReference type="NCBI Taxonomy" id="101127"/>
    <lineage>
        <taxon>Eukaryota</taxon>
        <taxon>Fungi</taxon>
        <taxon>Fungi incertae sedis</taxon>
        <taxon>Mucoromycota</taxon>
        <taxon>Mucoromycotina</taxon>
        <taxon>Mucoromycetes</taxon>
        <taxon>Mucorales</taxon>
        <taxon>Cunninghamellaceae</taxon>
        <taxon>Hesseltinella</taxon>
    </lineage>
</organism>
<feature type="region of interest" description="Disordered" evidence="1">
    <location>
        <begin position="53"/>
        <end position="142"/>
    </location>
</feature>
<feature type="compositionally biased region" description="Pro residues" evidence="1">
    <location>
        <begin position="70"/>
        <end position="80"/>
    </location>
</feature>
<comment type="caution">
    <text evidence="2">The sequence shown here is derived from an EMBL/GenBank/DDBJ whole genome shotgun (WGS) entry which is preliminary data.</text>
</comment>
<feature type="compositionally biased region" description="Low complexity" evidence="1">
    <location>
        <begin position="57"/>
        <end position="69"/>
    </location>
</feature>
<evidence type="ECO:0000256" key="1">
    <source>
        <dbReference type="SAM" id="MobiDB-lite"/>
    </source>
</evidence>
<proteinExistence type="predicted"/>
<feature type="compositionally biased region" description="Polar residues" evidence="1">
    <location>
        <begin position="89"/>
        <end position="100"/>
    </location>
</feature>
<evidence type="ECO:0000313" key="2">
    <source>
        <dbReference type="EMBL" id="ORX63205.1"/>
    </source>
</evidence>
<keyword evidence="3" id="KW-1185">Reference proteome</keyword>
<dbReference type="AlphaFoldDB" id="A0A1X2GYW1"/>
<evidence type="ECO:0000313" key="3">
    <source>
        <dbReference type="Proteomes" id="UP000242146"/>
    </source>
</evidence>
<dbReference type="Proteomes" id="UP000242146">
    <property type="component" value="Unassembled WGS sequence"/>
</dbReference>
<dbReference type="EMBL" id="MCGT01000001">
    <property type="protein sequence ID" value="ORX63205.1"/>
    <property type="molecule type" value="Genomic_DNA"/>
</dbReference>